<organism evidence="1 2">
    <name type="scientific">Desulfocucumis palustris</name>
    <dbReference type="NCBI Taxonomy" id="1898651"/>
    <lineage>
        <taxon>Bacteria</taxon>
        <taxon>Bacillati</taxon>
        <taxon>Bacillota</taxon>
        <taxon>Clostridia</taxon>
        <taxon>Eubacteriales</taxon>
        <taxon>Desulfocucumaceae</taxon>
        <taxon>Desulfocucumis</taxon>
    </lineage>
</organism>
<dbReference type="EMBL" id="BFAV01000130">
    <property type="protein sequence ID" value="GBF34283.1"/>
    <property type="molecule type" value="Genomic_DNA"/>
</dbReference>
<accession>A0A2L2XF08</accession>
<reference evidence="2" key="1">
    <citation type="submission" date="2018-02" db="EMBL/GenBank/DDBJ databases">
        <title>Genome sequence of Desulfocucumis palustris strain NAW-5.</title>
        <authorList>
            <person name="Watanabe M."/>
            <person name="Kojima H."/>
            <person name="Fukui M."/>
        </authorList>
    </citation>
    <scope>NUCLEOTIDE SEQUENCE [LARGE SCALE GENOMIC DNA]</scope>
    <source>
        <strain evidence="2">NAW-5</strain>
    </source>
</reference>
<evidence type="ECO:0000313" key="2">
    <source>
        <dbReference type="Proteomes" id="UP000239549"/>
    </source>
</evidence>
<gene>
    <name evidence="1" type="ORF">DCCM_3395</name>
</gene>
<keyword evidence="2" id="KW-1185">Reference proteome</keyword>
<protein>
    <submittedName>
        <fullName evidence="1">Uncharacterized protein</fullName>
    </submittedName>
</protein>
<sequence length="61" mass="6442">MVFILLIQAFLYNIPAGSATNQEEVMARRAARCGIAPAAPAAAAAGQYSLFPGAVLWAKKY</sequence>
<comment type="caution">
    <text evidence="1">The sequence shown here is derived from an EMBL/GenBank/DDBJ whole genome shotgun (WGS) entry which is preliminary data.</text>
</comment>
<dbReference type="Proteomes" id="UP000239549">
    <property type="component" value="Unassembled WGS sequence"/>
</dbReference>
<evidence type="ECO:0000313" key="1">
    <source>
        <dbReference type="EMBL" id="GBF34283.1"/>
    </source>
</evidence>
<name>A0A2L2XF08_9FIRM</name>
<proteinExistence type="predicted"/>
<dbReference type="AlphaFoldDB" id="A0A2L2XF08"/>